<feature type="chain" id="PRO_5040203743" evidence="3">
    <location>
        <begin position="22"/>
        <end position="300"/>
    </location>
</feature>
<organism evidence="4 5">
    <name type="scientific">Septoria linicola</name>
    <dbReference type="NCBI Taxonomy" id="215465"/>
    <lineage>
        <taxon>Eukaryota</taxon>
        <taxon>Fungi</taxon>
        <taxon>Dikarya</taxon>
        <taxon>Ascomycota</taxon>
        <taxon>Pezizomycotina</taxon>
        <taxon>Dothideomycetes</taxon>
        <taxon>Dothideomycetidae</taxon>
        <taxon>Mycosphaerellales</taxon>
        <taxon>Mycosphaerellaceae</taxon>
        <taxon>Septoria</taxon>
    </lineage>
</organism>
<dbReference type="EMBL" id="CP099423">
    <property type="protein sequence ID" value="USW54875.1"/>
    <property type="molecule type" value="Genomic_DNA"/>
</dbReference>
<reference evidence="4" key="1">
    <citation type="submission" date="2022-06" db="EMBL/GenBank/DDBJ databases">
        <title>Complete genome sequences of two strains of the flax pathogen Septoria linicola.</title>
        <authorList>
            <person name="Lapalu N."/>
            <person name="Simon A."/>
            <person name="Demenou B."/>
            <person name="Paumier D."/>
            <person name="Guillot M.-P."/>
            <person name="Gout L."/>
            <person name="Valade R."/>
        </authorList>
    </citation>
    <scope>NUCLEOTIDE SEQUENCE</scope>
    <source>
        <strain evidence="4">SE15195</strain>
    </source>
</reference>
<gene>
    <name evidence="4" type="ORF">Slin15195_G081940</name>
</gene>
<keyword evidence="3" id="KW-0732">Signal</keyword>
<dbReference type="AlphaFoldDB" id="A0A9Q9ATJ1"/>
<feature type="transmembrane region" description="Helical" evidence="2">
    <location>
        <begin position="199"/>
        <end position="221"/>
    </location>
</feature>
<evidence type="ECO:0000313" key="5">
    <source>
        <dbReference type="Proteomes" id="UP001056384"/>
    </source>
</evidence>
<feature type="region of interest" description="Disordered" evidence="1">
    <location>
        <begin position="229"/>
        <end position="300"/>
    </location>
</feature>
<accession>A0A9Q9ATJ1</accession>
<proteinExistence type="predicted"/>
<feature type="signal peptide" evidence="3">
    <location>
        <begin position="1"/>
        <end position="21"/>
    </location>
</feature>
<keyword evidence="2" id="KW-1133">Transmembrane helix</keyword>
<keyword evidence="2" id="KW-0472">Membrane</keyword>
<dbReference type="Proteomes" id="UP001056384">
    <property type="component" value="Chromosome 6"/>
</dbReference>
<sequence>MVIISACVVLLLAVSIQPTLGETCYYPDGTASPNTNLTICKPDAKFSACCGSGDMCTTNGFCKAPSDRNNNFYWRDHCTDPTFNAPNCPKRCTTYATNGTTLPETSMVLACSATTYCCAPWRGASGTEGKASNYTCCSDPLAVFDAGLANYLAGANFPTAAFPATFTVTATAAAETASSAATGSSSTSSGGGLGTGAKAGIGIGVAVVALAAIALIAWVLLRRRRRTRNQQSADMAVAGSKEPMLASNDDERNEKARWEKPRQEEAAWQKPAQLAEADSQWREPVEMPANGQDERRELPG</sequence>
<keyword evidence="5" id="KW-1185">Reference proteome</keyword>
<evidence type="ECO:0000256" key="2">
    <source>
        <dbReference type="SAM" id="Phobius"/>
    </source>
</evidence>
<protein>
    <submittedName>
        <fullName evidence="4">Uncharacterized protein</fullName>
    </submittedName>
</protein>
<name>A0A9Q9ATJ1_9PEZI</name>
<evidence type="ECO:0000256" key="3">
    <source>
        <dbReference type="SAM" id="SignalP"/>
    </source>
</evidence>
<evidence type="ECO:0000256" key="1">
    <source>
        <dbReference type="SAM" id="MobiDB-lite"/>
    </source>
</evidence>
<keyword evidence="2" id="KW-0812">Transmembrane</keyword>
<feature type="compositionally biased region" description="Basic and acidic residues" evidence="1">
    <location>
        <begin position="249"/>
        <end position="267"/>
    </location>
</feature>
<evidence type="ECO:0000313" key="4">
    <source>
        <dbReference type="EMBL" id="USW54875.1"/>
    </source>
</evidence>